<dbReference type="InterPro" id="IPR019960">
    <property type="entry name" value="T1SS_VCA0849"/>
</dbReference>
<accession>A0ABV9H2L2</accession>
<feature type="compositionally biased region" description="Polar residues" evidence="1">
    <location>
        <begin position="879"/>
        <end position="893"/>
    </location>
</feature>
<dbReference type="Proteomes" id="UP001596042">
    <property type="component" value="Unassembled WGS sequence"/>
</dbReference>
<evidence type="ECO:0000313" key="2">
    <source>
        <dbReference type="EMBL" id="MFC4623877.1"/>
    </source>
</evidence>
<sequence length="918" mass="98298">MLNLSAVDLNKAIRIDVDENTVRQLGLVGQAGGISALADFSLSVYKYDEIDQVWKIYRTEESWLEVYLLGGVSEQLDLTLGEGKYALFLSGEAGIDLLTGYTLKIVSDVIYDYNHPVDASGEYRGNVITDIDVHHGSDNVPEGTVIASVNGTDVAAVGYTEIDGLFGTLSIQANGQYVYTLKPGFTGNYGAVDEFTYTIKTPNGSYDTGHLRLTLTMGEGDTFVASDDTVVLSVTPTMTELTGTDQSIDTKSNFTVLELGLLNPILDANALAFQNAMSFTVSENTVRELTFDAYSAGVQIGGSYDLIIYKLDALTGQYVQYHMQDDWFRVIALVGTADALTLRFTEGEYKVLLAGTQAVGLLSGSELRVDKDVLYDYNAPQSLTGTTQGDITTDDHAGDVVKSVNGFILNESGSTTIVGDYGTLLINRDGTYTYTVMAGQSGSTPPYGKVETFSYVTISPNGQASVSTLRINIDMVEANALEADISLAMKNAVETISVGSPSDRVNENLSETYSFTIDENTRVSATLTLGAVLDVGNSLNHIISTYTLINKTTGETVKTSTKDDRKDASQSWDFGELAPGDYELVVTVTRPTAYIYTWSVNLAVNVTHLDQYAFDGTQASLPQVQGSFGVADLISTKALSYITVEGKSVFTQGNIGAASVDIQGQYGTLTINKDGTYIYKANGSGYGVEVFDYTLTSVAGTSSTSQLVINVGANLSGTAYDDTAYSSAADDVFTLGNGADTLVYDANDQGHGTDVWKDFNLANGDKISLSGWLTDMTIDNINDYVDVRQVFNTSTGQTDTVIAVDADGAGTNYQDLLRLENVQLTLDDLKYGMLGIDAQQTMLMSASRMLFATDQSDDLENLLGGGADDGSDATGLDNTGMSSNADDTTNSGLSLPSVEYLVDNPLDDDEINENSSII</sequence>
<keyword evidence="3" id="KW-1185">Reference proteome</keyword>
<dbReference type="InterPro" id="IPR010221">
    <property type="entry name" value="VCBS_dom"/>
</dbReference>
<reference evidence="3" key="1">
    <citation type="journal article" date="2019" name="Int. J. Syst. Evol. Microbiol.">
        <title>The Global Catalogue of Microorganisms (GCM) 10K type strain sequencing project: providing services to taxonomists for standard genome sequencing and annotation.</title>
        <authorList>
            <consortium name="The Broad Institute Genomics Platform"/>
            <consortium name="The Broad Institute Genome Sequencing Center for Infectious Disease"/>
            <person name="Wu L."/>
            <person name="Ma J."/>
        </authorList>
    </citation>
    <scope>NUCLEOTIDE SEQUENCE [LARGE SCALE GENOMIC DNA]</scope>
    <source>
        <strain evidence="3">CGMCC 1.15731</strain>
    </source>
</reference>
<dbReference type="NCBIfam" id="TIGR01965">
    <property type="entry name" value="VCBS_repeat"/>
    <property type="match status" value="1"/>
</dbReference>
<proteinExistence type="predicted"/>
<organism evidence="2 3">
    <name type="scientific">Daeguia caeni</name>
    <dbReference type="NCBI Taxonomy" id="439612"/>
    <lineage>
        <taxon>Bacteria</taxon>
        <taxon>Pseudomonadati</taxon>
        <taxon>Pseudomonadota</taxon>
        <taxon>Alphaproteobacteria</taxon>
        <taxon>Hyphomicrobiales</taxon>
        <taxon>Brucellaceae</taxon>
        <taxon>Daeguia</taxon>
    </lineage>
</organism>
<dbReference type="RefSeq" id="WP_374832090.1">
    <property type="nucleotide sequence ID" value="NZ_JBHEEZ010000012.1"/>
</dbReference>
<protein>
    <submittedName>
        <fullName evidence="2">Type I secretion C-terminal target domain-containing protein</fullName>
    </submittedName>
</protein>
<feature type="region of interest" description="Disordered" evidence="1">
    <location>
        <begin position="861"/>
        <end position="893"/>
    </location>
</feature>
<dbReference type="EMBL" id="JBHSEL010000017">
    <property type="protein sequence ID" value="MFC4623877.1"/>
    <property type="molecule type" value="Genomic_DNA"/>
</dbReference>
<comment type="caution">
    <text evidence="2">The sequence shown here is derived from an EMBL/GenBank/DDBJ whole genome shotgun (WGS) entry which is preliminary data.</text>
</comment>
<gene>
    <name evidence="2" type="ORF">ACFO1V_01310</name>
</gene>
<evidence type="ECO:0000313" key="3">
    <source>
        <dbReference type="Proteomes" id="UP001596042"/>
    </source>
</evidence>
<name>A0ABV9H2L2_9HYPH</name>
<dbReference type="NCBIfam" id="NF045619">
    <property type="entry name" value="adhes_GNV_Cterm"/>
    <property type="match status" value="1"/>
</dbReference>
<dbReference type="NCBIfam" id="TIGR03661">
    <property type="entry name" value="T1SS_VCA0849"/>
    <property type="match status" value="1"/>
</dbReference>
<dbReference type="InterPro" id="IPR055014">
    <property type="entry name" value="BapA_Bap-like_C"/>
</dbReference>
<evidence type="ECO:0000256" key="1">
    <source>
        <dbReference type="SAM" id="MobiDB-lite"/>
    </source>
</evidence>
<dbReference type="Pfam" id="PF17963">
    <property type="entry name" value="Big_9"/>
    <property type="match status" value="1"/>
</dbReference>